<evidence type="ECO:0000256" key="14">
    <source>
        <dbReference type="ARBA" id="ARBA00023136"/>
    </source>
</evidence>
<keyword evidence="10" id="KW-0809">Transit peptide</keyword>
<accession>A0A9N9XNW8</accession>
<keyword evidence="9" id="KW-0999">Mitochondrion inner membrane</keyword>
<evidence type="ECO:0000256" key="12">
    <source>
        <dbReference type="ARBA" id="ARBA00022989"/>
    </source>
</evidence>
<keyword evidence="19" id="KW-1185">Reference proteome</keyword>
<evidence type="ECO:0000256" key="5">
    <source>
        <dbReference type="ARBA" id="ARBA00015175"/>
    </source>
</evidence>
<comment type="subcellular location">
    <subcellularLocation>
        <location evidence="2">Mitochondrion inner membrane</location>
        <topology evidence="2">Single-pass membrane protein</topology>
    </subcellularLocation>
</comment>
<evidence type="ECO:0000256" key="6">
    <source>
        <dbReference type="ARBA" id="ARBA00022448"/>
    </source>
</evidence>
<protein>
    <recommendedName>
        <fullName evidence="5">NADH dehydrogenase [ubiquinone] 1 beta subcomplex subunit 5, mitochondrial</fullName>
    </recommendedName>
    <alternativeName>
        <fullName evidence="16">Complex I-SGDH</fullName>
    </alternativeName>
    <alternativeName>
        <fullName evidence="15">NADH-ubiquinone oxidoreductase SGDH subunit</fullName>
    </alternativeName>
</protein>
<keyword evidence="12 17" id="KW-1133">Transmembrane helix</keyword>
<feature type="transmembrane region" description="Helical" evidence="17">
    <location>
        <begin position="49"/>
        <end position="71"/>
    </location>
</feature>
<dbReference type="Pfam" id="PF09781">
    <property type="entry name" value="NDUF_B5"/>
    <property type="match status" value="1"/>
</dbReference>
<organism evidence="18 19">
    <name type="scientific">Phyllotreta striolata</name>
    <name type="common">Striped flea beetle</name>
    <name type="synonym">Crioceris striolata</name>
    <dbReference type="NCBI Taxonomy" id="444603"/>
    <lineage>
        <taxon>Eukaryota</taxon>
        <taxon>Metazoa</taxon>
        <taxon>Ecdysozoa</taxon>
        <taxon>Arthropoda</taxon>
        <taxon>Hexapoda</taxon>
        <taxon>Insecta</taxon>
        <taxon>Pterygota</taxon>
        <taxon>Neoptera</taxon>
        <taxon>Endopterygota</taxon>
        <taxon>Coleoptera</taxon>
        <taxon>Polyphaga</taxon>
        <taxon>Cucujiformia</taxon>
        <taxon>Chrysomeloidea</taxon>
        <taxon>Chrysomelidae</taxon>
        <taxon>Galerucinae</taxon>
        <taxon>Alticini</taxon>
        <taxon>Phyllotreta</taxon>
    </lineage>
</organism>
<reference evidence="18" key="1">
    <citation type="submission" date="2022-01" db="EMBL/GenBank/DDBJ databases">
        <authorList>
            <person name="King R."/>
        </authorList>
    </citation>
    <scope>NUCLEOTIDE SEQUENCE</scope>
</reference>
<evidence type="ECO:0000256" key="15">
    <source>
        <dbReference type="ARBA" id="ARBA00032395"/>
    </source>
</evidence>
<dbReference type="OrthoDB" id="9995605at2759"/>
<comment type="function">
    <text evidence="1">Accessory subunit of the mitochondrial membrane respiratory chain NADH dehydrogenase (Complex I), that is believed not to be involved in catalysis. Complex I functions in the transfer of electrons from NADH to the respiratory chain. The immediate electron acceptor for the enzyme is believed to be ubiquinone.</text>
</comment>
<evidence type="ECO:0000256" key="1">
    <source>
        <dbReference type="ARBA" id="ARBA00003195"/>
    </source>
</evidence>
<evidence type="ECO:0000256" key="13">
    <source>
        <dbReference type="ARBA" id="ARBA00023128"/>
    </source>
</evidence>
<dbReference type="PANTHER" id="PTHR13178:SF0">
    <property type="entry name" value="NADH DEHYDROGENASE [UBIQUINONE] 1 BETA SUBCOMPLEX SUBUNIT 5, MITOCHONDRIAL"/>
    <property type="match status" value="1"/>
</dbReference>
<keyword evidence="14 17" id="KW-0472">Membrane</keyword>
<evidence type="ECO:0000313" key="19">
    <source>
        <dbReference type="Proteomes" id="UP001153712"/>
    </source>
</evidence>
<keyword evidence="8 17" id="KW-0812">Transmembrane</keyword>
<keyword evidence="11" id="KW-0249">Electron transport</keyword>
<evidence type="ECO:0000256" key="9">
    <source>
        <dbReference type="ARBA" id="ARBA00022792"/>
    </source>
</evidence>
<keyword evidence="13" id="KW-0496">Mitochondrion</keyword>
<dbReference type="PANTHER" id="PTHR13178">
    <property type="entry name" value="NADH-UBIQUINONE OXIDOREDUCTASE SGDH SUBUNIT"/>
    <property type="match status" value="1"/>
</dbReference>
<evidence type="ECO:0000256" key="7">
    <source>
        <dbReference type="ARBA" id="ARBA00022660"/>
    </source>
</evidence>
<name>A0A9N9XNW8_PHYSR</name>
<dbReference type="InterPro" id="IPR019173">
    <property type="entry name" value="NADH_UbQ_OxRdtase_B5_su"/>
</dbReference>
<evidence type="ECO:0000256" key="3">
    <source>
        <dbReference type="ARBA" id="ARBA00007152"/>
    </source>
</evidence>
<dbReference type="GO" id="GO:0005743">
    <property type="term" value="C:mitochondrial inner membrane"/>
    <property type="evidence" value="ECO:0007669"/>
    <property type="project" value="UniProtKB-SubCell"/>
</dbReference>
<evidence type="ECO:0000313" key="18">
    <source>
        <dbReference type="EMBL" id="CAG9859219.1"/>
    </source>
</evidence>
<comment type="similarity">
    <text evidence="3">Belongs to the complex I NDUFB5 subunit family.</text>
</comment>
<keyword evidence="6" id="KW-0813">Transport</keyword>
<evidence type="ECO:0000256" key="16">
    <source>
        <dbReference type="ARBA" id="ARBA00032550"/>
    </source>
</evidence>
<sequence length="173" mass="20737">MVVISTLRSLIRLPISIVKNDAPKRFMSEHRTFVIKSSDWQWTKFKDYINFYVLLGVIPCSLAIFYANVFIGPSTLAEIPPDYTPKHWEYYRSPVTRFIAKYIMTNPQQDYEKFLAYMYQESEIKRIRLLESEIKKRMSEKLDYQAYYYRPVLAKYHRVSREAADYLESIRGE</sequence>
<dbReference type="AlphaFoldDB" id="A0A9N9XNW8"/>
<evidence type="ECO:0000256" key="8">
    <source>
        <dbReference type="ARBA" id="ARBA00022692"/>
    </source>
</evidence>
<evidence type="ECO:0000256" key="17">
    <source>
        <dbReference type="SAM" id="Phobius"/>
    </source>
</evidence>
<evidence type="ECO:0000256" key="4">
    <source>
        <dbReference type="ARBA" id="ARBA00011533"/>
    </source>
</evidence>
<keyword evidence="7" id="KW-0679">Respiratory chain</keyword>
<proteinExistence type="inferred from homology"/>
<comment type="subunit">
    <text evidence="4">Complex I is composed of 45 different subunits.</text>
</comment>
<dbReference type="EMBL" id="OU900095">
    <property type="protein sequence ID" value="CAG9859219.1"/>
    <property type="molecule type" value="Genomic_DNA"/>
</dbReference>
<evidence type="ECO:0000256" key="10">
    <source>
        <dbReference type="ARBA" id="ARBA00022946"/>
    </source>
</evidence>
<evidence type="ECO:0000256" key="11">
    <source>
        <dbReference type="ARBA" id="ARBA00022982"/>
    </source>
</evidence>
<dbReference type="Proteomes" id="UP001153712">
    <property type="component" value="Chromosome 2"/>
</dbReference>
<gene>
    <name evidence="18" type="ORF">PHYEVI_LOCUS5593</name>
</gene>
<evidence type="ECO:0000256" key="2">
    <source>
        <dbReference type="ARBA" id="ARBA00004434"/>
    </source>
</evidence>